<name>A0AAD1Y3X3_EUPCR</name>
<keyword evidence="2" id="KW-1185">Reference proteome</keyword>
<proteinExistence type="predicted"/>
<dbReference type="EMBL" id="CAMPGE010027344">
    <property type="protein sequence ID" value="CAI2384986.1"/>
    <property type="molecule type" value="Genomic_DNA"/>
</dbReference>
<organism evidence="1 2">
    <name type="scientific">Euplotes crassus</name>
    <dbReference type="NCBI Taxonomy" id="5936"/>
    <lineage>
        <taxon>Eukaryota</taxon>
        <taxon>Sar</taxon>
        <taxon>Alveolata</taxon>
        <taxon>Ciliophora</taxon>
        <taxon>Intramacronucleata</taxon>
        <taxon>Spirotrichea</taxon>
        <taxon>Hypotrichia</taxon>
        <taxon>Euplotida</taxon>
        <taxon>Euplotidae</taxon>
        <taxon>Moneuplotes</taxon>
    </lineage>
</organism>
<protein>
    <submittedName>
        <fullName evidence="1">Uncharacterized protein</fullName>
    </submittedName>
</protein>
<dbReference type="Proteomes" id="UP001295684">
    <property type="component" value="Unassembled WGS sequence"/>
</dbReference>
<comment type="caution">
    <text evidence="1">The sequence shown here is derived from an EMBL/GenBank/DDBJ whole genome shotgun (WGS) entry which is preliminary data.</text>
</comment>
<evidence type="ECO:0000313" key="1">
    <source>
        <dbReference type="EMBL" id="CAI2384986.1"/>
    </source>
</evidence>
<accession>A0AAD1Y3X3</accession>
<reference evidence="1" key="1">
    <citation type="submission" date="2023-07" db="EMBL/GenBank/DDBJ databases">
        <authorList>
            <consortium name="AG Swart"/>
            <person name="Singh M."/>
            <person name="Singh A."/>
            <person name="Seah K."/>
            <person name="Emmerich C."/>
        </authorList>
    </citation>
    <scope>NUCLEOTIDE SEQUENCE</scope>
    <source>
        <strain evidence="1">DP1</strain>
    </source>
</reference>
<sequence length="177" mass="19861">MIQANKLQPKIFPRVLLEKSDAASEDCDISDDVLSESSPIASKTGVNKGMKSKSKFWITNNLKMERDEMEGSLNQDFTSANKQNKLIHASSFKTKKNSVDYMCNNCPSVASPRSLKSEISSLLQKLIIKKKKSNERKLILSSQKKSLQTPFSEINKAKEDENFILTMGDIEQPSKAQ</sequence>
<dbReference type="AlphaFoldDB" id="A0AAD1Y3X3"/>
<gene>
    <name evidence="1" type="ORF">ECRASSUSDP1_LOCUS26527</name>
</gene>
<evidence type="ECO:0000313" key="2">
    <source>
        <dbReference type="Proteomes" id="UP001295684"/>
    </source>
</evidence>